<comment type="caution">
    <text evidence="1">The sequence shown here is derived from an EMBL/GenBank/DDBJ whole genome shotgun (WGS) entry which is preliminary data.</text>
</comment>
<dbReference type="RefSeq" id="WP_208468642.1">
    <property type="nucleotide sequence ID" value="NZ_JAGFNS010000011.1"/>
</dbReference>
<dbReference type="EMBL" id="JAGFNS010000011">
    <property type="protein sequence ID" value="MBO3739500.1"/>
    <property type="molecule type" value="Genomic_DNA"/>
</dbReference>
<reference evidence="1 2" key="1">
    <citation type="submission" date="2021-03" db="EMBL/GenBank/DDBJ databases">
        <title>Actinoplanes flavus sp. nov., a novel actinomycete isolated from Coconut Palm rhizosphere soil.</title>
        <authorList>
            <person name="Luo X."/>
        </authorList>
    </citation>
    <scope>NUCLEOTIDE SEQUENCE [LARGE SCALE GENOMIC DNA]</scope>
    <source>
        <strain evidence="1 2">NEAU-H7</strain>
    </source>
</reference>
<keyword evidence="2" id="KW-1185">Reference proteome</keyword>
<gene>
    <name evidence="1" type="ORF">J5X75_18460</name>
</gene>
<evidence type="ECO:0000313" key="2">
    <source>
        <dbReference type="Proteomes" id="UP000679690"/>
    </source>
</evidence>
<accession>A0ABS3UL32</accession>
<evidence type="ECO:0000313" key="1">
    <source>
        <dbReference type="EMBL" id="MBO3739500.1"/>
    </source>
</evidence>
<name>A0ABS3UL32_9ACTN</name>
<dbReference type="Proteomes" id="UP000679690">
    <property type="component" value="Unassembled WGS sequence"/>
</dbReference>
<protein>
    <submittedName>
        <fullName evidence="1">Uncharacterized protein</fullName>
    </submittedName>
</protein>
<organism evidence="1 2">
    <name type="scientific">Actinoplanes flavus</name>
    <dbReference type="NCBI Taxonomy" id="2820290"/>
    <lineage>
        <taxon>Bacteria</taxon>
        <taxon>Bacillati</taxon>
        <taxon>Actinomycetota</taxon>
        <taxon>Actinomycetes</taxon>
        <taxon>Micromonosporales</taxon>
        <taxon>Micromonosporaceae</taxon>
        <taxon>Actinoplanes</taxon>
    </lineage>
</organism>
<proteinExistence type="predicted"/>
<sequence>MLLFAASFGPVLRGLFLDAFAGVPGRGRDPRCGYLGAAATVEIAAALVIGQETYVARILTKLGPARPGAGLAW</sequence>